<dbReference type="KEGG" id="fya:KMW28_12365"/>
<dbReference type="SUPFAM" id="SSF111384">
    <property type="entry name" value="OmpH-like"/>
    <property type="match status" value="1"/>
</dbReference>
<proteinExistence type="predicted"/>
<evidence type="ECO:0000313" key="2">
    <source>
        <dbReference type="Proteomes" id="UP000678679"/>
    </source>
</evidence>
<organism evidence="1 2">
    <name type="scientific">Flammeovirga yaeyamensis</name>
    <dbReference type="NCBI Taxonomy" id="367791"/>
    <lineage>
        <taxon>Bacteria</taxon>
        <taxon>Pseudomonadati</taxon>
        <taxon>Bacteroidota</taxon>
        <taxon>Cytophagia</taxon>
        <taxon>Cytophagales</taxon>
        <taxon>Flammeovirgaceae</taxon>
        <taxon>Flammeovirga</taxon>
    </lineage>
</organism>
<dbReference type="AlphaFoldDB" id="A0AAX1MYY9"/>
<dbReference type="Proteomes" id="UP000678679">
    <property type="component" value="Chromosome 1"/>
</dbReference>
<dbReference type="InterPro" id="IPR024930">
    <property type="entry name" value="Skp_dom_sf"/>
</dbReference>
<dbReference type="Gene3D" id="3.30.910.20">
    <property type="entry name" value="Skp domain"/>
    <property type="match status" value="1"/>
</dbReference>
<protein>
    <recommendedName>
        <fullName evidence="3">Outer membrane protein</fullName>
    </recommendedName>
</protein>
<name>A0AAX1MYY9_9BACT</name>
<evidence type="ECO:0000313" key="1">
    <source>
        <dbReference type="EMBL" id="QWG00447.1"/>
    </source>
</evidence>
<dbReference type="InterPro" id="IPR005632">
    <property type="entry name" value="Chaperone_Skp"/>
</dbReference>
<dbReference type="GO" id="GO:0051082">
    <property type="term" value="F:unfolded protein binding"/>
    <property type="evidence" value="ECO:0007669"/>
    <property type="project" value="InterPro"/>
</dbReference>
<reference evidence="1 2" key="1">
    <citation type="submission" date="2021-05" db="EMBL/GenBank/DDBJ databases">
        <title>Comparative genomic studies on the polysaccharide-degrading batcterial strains of the Flammeovirga genus.</title>
        <authorList>
            <person name="Zewei F."/>
            <person name="Zheng Z."/>
            <person name="Yu L."/>
            <person name="Ruyue G."/>
            <person name="Yanhong M."/>
            <person name="Yuanyuan C."/>
            <person name="Jingyan G."/>
            <person name="Wenjun H."/>
        </authorList>
    </citation>
    <scope>NUCLEOTIDE SEQUENCE [LARGE SCALE GENOMIC DNA]</scope>
    <source>
        <strain evidence="1 2">NBRC:100898</strain>
    </source>
</reference>
<dbReference type="RefSeq" id="WP_169663151.1">
    <property type="nucleotide sequence ID" value="NZ_CP076132.1"/>
</dbReference>
<keyword evidence="2" id="KW-1185">Reference proteome</keyword>
<sequence length="166" mass="19958">MKYHHQLYFSILFFFALNFSYGQEKYGYFYLDSVKIELPQYVKEEHEKVFLTDSLTKILQHKSQEFALSYTVIEEHREWTPEEIDSLSRSLENQQKSIQAFQLKAMGIISDREKNFDKEIKQYISEKVVLFCEAKGISYIFPKQILMYQSKDCDYTSEFIKFLKTE</sequence>
<accession>A0AAX1MYY9</accession>
<evidence type="ECO:0008006" key="3">
    <source>
        <dbReference type="Google" id="ProtNLM"/>
    </source>
</evidence>
<dbReference type="EMBL" id="CP076132">
    <property type="protein sequence ID" value="QWG00447.1"/>
    <property type="molecule type" value="Genomic_DNA"/>
</dbReference>
<dbReference type="Pfam" id="PF03938">
    <property type="entry name" value="OmpH"/>
    <property type="match status" value="1"/>
</dbReference>
<gene>
    <name evidence="1" type="ORF">KMW28_12365</name>
</gene>